<dbReference type="EMBL" id="JAPFCC010000001">
    <property type="protein sequence ID" value="MCW7553339.1"/>
    <property type="molecule type" value="Genomic_DNA"/>
</dbReference>
<dbReference type="InterPro" id="IPR052719">
    <property type="entry name" value="CvpA-like"/>
</dbReference>
<organism evidence="6 7">
    <name type="scientific">Endozoicomonas gorgoniicola</name>
    <dbReference type="NCBI Taxonomy" id="1234144"/>
    <lineage>
        <taxon>Bacteria</taxon>
        <taxon>Pseudomonadati</taxon>
        <taxon>Pseudomonadota</taxon>
        <taxon>Gammaproteobacteria</taxon>
        <taxon>Oceanospirillales</taxon>
        <taxon>Endozoicomonadaceae</taxon>
        <taxon>Endozoicomonas</taxon>
    </lineage>
</organism>
<keyword evidence="7" id="KW-1185">Reference proteome</keyword>
<proteinExistence type="predicted"/>
<sequence length="170" mass="18615">MTFTWIDWIITAIIIVSALISLKRGFFKEVLSLVTWIAALFIAWSFGGSLSLYLNDFIETPSLRLIAGSVLLFMATLLVGGLVNKIFATLVQATGLTGTDRLLGMVFGALRGCLLVILLVGLMSFAPLENDLAWKNSVLLPHFIMLADWSKQTVINIVEPGMQEIPSVTL</sequence>
<feature type="transmembrane region" description="Helical" evidence="5">
    <location>
        <begin position="66"/>
        <end position="90"/>
    </location>
</feature>
<dbReference type="PANTHER" id="PTHR36926:SF1">
    <property type="entry name" value="COLICIN V PRODUCTION PROTEIN"/>
    <property type="match status" value="1"/>
</dbReference>
<name>A0ABT3MVF2_9GAMM</name>
<evidence type="ECO:0000313" key="7">
    <source>
        <dbReference type="Proteomes" id="UP001209854"/>
    </source>
</evidence>
<protein>
    <submittedName>
        <fullName evidence="6">CvpA family protein</fullName>
    </submittedName>
</protein>
<dbReference type="PANTHER" id="PTHR36926">
    <property type="entry name" value="COLICIN V PRODUCTION PROTEIN"/>
    <property type="match status" value="1"/>
</dbReference>
<keyword evidence="2 5" id="KW-0812">Transmembrane</keyword>
<dbReference type="InterPro" id="IPR003825">
    <property type="entry name" value="Colicin-V_CvpA"/>
</dbReference>
<keyword evidence="4 5" id="KW-0472">Membrane</keyword>
<gene>
    <name evidence="6" type="ORF">NX722_11975</name>
</gene>
<evidence type="ECO:0000256" key="2">
    <source>
        <dbReference type="ARBA" id="ARBA00022692"/>
    </source>
</evidence>
<evidence type="ECO:0000256" key="3">
    <source>
        <dbReference type="ARBA" id="ARBA00022989"/>
    </source>
</evidence>
<evidence type="ECO:0000313" key="6">
    <source>
        <dbReference type="EMBL" id="MCW7553339.1"/>
    </source>
</evidence>
<feature type="transmembrane region" description="Helical" evidence="5">
    <location>
        <begin position="6"/>
        <end position="22"/>
    </location>
</feature>
<evidence type="ECO:0000256" key="1">
    <source>
        <dbReference type="ARBA" id="ARBA00004141"/>
    </source>
</evidence>
<comment type="caution">
    <text evidence="6">The sequence shown here is derived from an EMBL/GenBank/DDBJ whole genome shotgun (WGS) entry which is preliminary data.</text>
</comment>
<keyword evidence="3 5" id="KW-1133">Transmembrane helix</keyword>
<feature type="transmembrane region" description="Helical" evidence="5">
    <location>
        <begin position="102"/>
        <end position="126"/>
    </location>
</feature>
<feature type="transmembrane region" description="Helical" evidence="5">
    <location>
        <begin position="34"/>
        <end position="54"/>
    </location>
</feature>
<evidence type="ECO:0000256" key="5">
    <source>
        <dbReference type="SAM" id="Phobius"/>
    </source>
</evidence>
<comment type="subcellular location">
    <subcellularLocation>
        <location evidence="1">Membrane</location>
        <topology evidence="1">Multi-pass membrane protein</topology>
    </subcellularLocation>
</comment>
<reference evidence="6 7" key="1">
    <citation type="submission" date="2022-10" db="EMBL/GenBank/DDBJ databases">
        <title>High-quality genome sequences of two octocoral-associated bacteria, Endozoicomonas euniceicola EF212 and Endozoicomonas gorgoniicola PS125.</title>
        <authorList>
            <person name="Chiou Y.-J."/>
            <person name="Chen Y.-H."/>
        </authorList>
    </citation>
    <scope>NUCLEOTIDE SEQUENCE [LARGE SCALE GENOMIC DNA]</scope>
    <source>
        <strain evidence="6 7">PS125</strain>
    </source>
</reference>
<evidence type="ECO:0000256" key="4">
    <source>
        <dbReference type="ARBA" id="ARBA00023136"/>
    </source>
</evidence>
<dbReference type="Proteomes" id="UP001209854">
    <property type="component" value="Unassembled WGS sequence"/>
</dbReference>
<accession>A0ABT3MVF2</accession>
<dbReference type="Pfam" id="PF02674">
    <property type="entry name" value="Colicin_V"/>
    <property type="match status" value="1"/>
</dbReference>
<dbReference type="RefSeq" id="WP_262568173.1">
    <property type="nucleotide sequence ID" value="NZ_JAPFCC010000001.1"/>
</dbReference>